<sequence length="172" mass="19371">MSKKKEIKKVPKKEKELIGATELVDFPELGWQQVPARVDTGAATSSIHCSRVRLVEKAGQPKRLSFYLDVQKGAPRQPFSVTDFEETTIKNSFGHEERRYVIKTQIVLGKRRIRTEFSLADRRKMSYPVLLGRKLLKGRFLVDVSQKYLASSAARRSLAADAPDSSTSSTTT</sequence>
<dbReference type="InterPro" id="IPR021109">
    <property type="entry name" value="Peptidase_aspartic_dom_sf"/>
</dbReference>
<dbReference type="RefSeq" id="WP_184175122.1">
    <property type="nucleotide sequence ID" value="NZ_JACHGF010000004.1"/>
</dbReference>
<dbReference type="PANTHER" id="PTHR38037:SF2">
    <property type="entry name" value="ATP-DEPENDENT ZINC PROTEASE DOMAIN-CONTAINING PROTEIN-RELATED"/>
    <property type="match status" value="1"/>
</dbReference>
<dbReference type="Gene3D" id="2.40.70.10">
    <property type="entry name" value="Acid Proteases"/>
    <property type="match status" value="1"/>
</dbReference>
<evidence type="ECO:0000313" key="2">
    <source>
        <dbReference type="EMBL" id="MBB5285194.1"/>
    </source>
</evidence>
<comment type="caution">
    <text evidence="2">The sequence shown here is derived from an EMBL/GenBank/DDBJ whole genome shotgun (WGS) entry which is preliminary data.</text>
</comment>
<evidence type="ECO:0000259" key="1">
    <source>
        <dbReference type="Pfam" id="PF05618"/>
    </source>
</evidence>
<accession>A0A840TPB5</accession>
<proteinExistence type="predicted"/>
<gene>
    <name evidence="2" type="ORF">HNQ92_003342</name>
</gene>
<dbReference type="AlphaFoldDB" id="A0A840TPB5"/>
<protein>
    <recommendedName>
        <fullName evidence="1">Retropepsin-like aspartic endopeptidase domain-containing protein</fullName>
    </recommendedName>
</protein>
<name>A0A840TPB5_9BACT</name>
<feature type="domain" description="Retropepsin-like aspartic endopeptidase" evidence="1">
    <location>
        <begin position="18"/>
        <end position="150"/>
    </location>
</feature>
<dbReference type="SUPFAM" id="SSF50630">
    <property type="entry name" value="Acid proteases"/>
    <property type="match status" value="1"/>
</dbReference>
<reference evidence="2 3" key="1">
    <citation type="submission" date="2020-08" db="EMBL/GenBank/DDBJ databases">
        <title>Genomic Encyclopedia of Type Strains, Phase IV (KMG-IV): sequencing the most valuable type-strain genomes for metagenomic binning, comparative biology and taxonomic classification.</title>
        <authorList>
            <person name="Goeker M."/>
        </authorList>
    </citation>
    <scope>NUCLEOTIDE SEQUENCE [LARGE SCALE GENOMIC DNA]</scope>
    <source>
        <strain evidence="2 3">DSM 105074</strain>
    </source>
</reference>
<evidence type="ECO:0000313" key="3">
    <source>
        <dbReference type="Proteomes" id="UP000557307"/>
    </source>
</evidence>
<dbReference type="InterPro" id="IPR008503">
    <property type="entry name" value="Asp_endopeptidase"/>
</dbReference>
<dbReference type="EMBL" id="JACHGF010000004">
    <property type="protein sequence ID" value="MBB5285194.1"/>
    <property type="molecule type" value="Genomic_DNA"/>
</dbReference>
<dbReference type="Proteomes" id="UP000557307">
    <property type="component" value="Unassembled WGS sequence"/>
</dbReference>
<dbReference type="Pfam" id="PF05618">
    <property type="entry name" value="Zn_protease"/>
    <property type="match status" value="1"/>
</dbReference>
<keyword evidence="3" id="KW-1185">Reference proteome</keyword>
<organism evidence="2 3">
    <name type="scientific">Rhabdobacter roseus</name>
    <dbReference type="NCBI Taxonomy" id="1655419"/>
    <lineage>
        <taxon>Bacteria</taxon>
        <taxon>Pseudomonadati</taxon>
        <taxon>Bacteroidota</taxon>
        <taxon>Cytophagia</taxon>
        <taxon>Cytophagales</taxon>
        <taxon>Cytophagaceae</taxon>
        <taxon>Rhabdobacter</taxon>
    </lineage>
</organism>
<dbReference type="PANTHER" id="PTHR38037">
    <property type="entry name" value="ZN_PROTEASE DOMAIN-CONTAINING PROTEIN"/>
    <property type="match status" value="1"/>
</dbReference>